<dbReference type="Proteomes" id="UP001430848">
    <property type="component" value="Unassembled WGS sequence"/>
</dbReference>
<dbReference type="PANTHER" id="PTHR33099:SF7">
    <property type="entry name" value="MYND-TYPE DOMAIN-CONTAINING PROTEIN"/>
    <property type="match status" value="1"/>
</dbReference>
<dbReference type="InterPro" id="IPR044862">
    <property type="entry name" value="Pro_4_hyd_alph_FE2OG_OXY"/>
</dbReference>
<dbReference type="PROSITE" id="PS51471">
    <property type="entry name" value="FE2OG_OXY"/>
    <property type="match status" value="1"/>
</dbReference>
<dbReference type="Gene3D" id="2.60.120.620">
    <property type="entry name" value="q2cbj1_9rhob like domain"/>
    <property type="match status" value="1"/>
</dbReference>
<proteinExistence type="inferred from homology"/>
<organism evidence="3 4">
    <name type="scientific">Diaporthe eres</name>
    <name type="common">Phomopsis oblonga</name>
    <dbReference type="NCBI Taxonomy" id="83184"/>
    <lineage>
        <taxon>Eukaryota</taxon>
        <taxon>Fungi</taxon>
        <taxon>Dikarya</taxon>
        <taxon>Ascomycota</taxon>
        <taxon>Pezizomycotina</taxon>
        <taxon>Sordariomycetes</taxon>
        <taxon>Sordariomycetidae</taxon>
        <taxon>Diaporthales</taxon>
        <taxon>Diaporthaceae</taxon>
        <taxon>Diaporthe</taxon>
        <taxon>Diaporthe eres species complex</taxon>
    </lineage>
</organism>
<keyword evidence="4" id="KW-1185">Reference proteome</keyword>
<keyword evidence="1" id="KW-0479">Metal-binding</keyword>
<gene>
    <name evidence="3" type="ORF">SLS63_013793</name>
</gene>
<evidence type="ECO:0000259" key="2">
    <source>
        <dbReference type="PROSITE" id="PS51471"/>
    </source>
</evidence>
<protein>
    <recommendedName>
        <fullName evidence="2">Fe2OG dioxygenase domain-containing protein</fullName>
    </recommendedName>
</protein>
<sequence>MATSQSESQSEVLRDPVTAKLLDQLREELGKETEKTIFTCGGTIPITKSGQAFASDKKQIFSTSEPVTIRWDPATPETPASQAKLVLPIVPNSQANVEKLINDLEPASFGYHGKDVFDETYRKALKMDTNRFASTFNPYECGIIDGIAQVLLPSTPESDLRRGVRAELYKLNVYSSPSGKFKPHIDTPRGSTQFGSLVVCLPLEHEGGQLQVRHKGREVTYDWGSHQDKISWAAFYSDCEHEVLEVKSGYRLTLTYNLYAVRGGGMLTGVEPPVLDATQLPIYVPLKSIAQNKEFMPEVILPDMLKGLDMVIWETFGRLGFEASVKPVLSLENFYEDEDPMIIGNNRALHMSGMMRIEDYHEMDEQIEEWRGGETLNFKQVHWLTKPNHKQLQLAYIAVSI</sequence>
<dbReference type="Pfam" id="PF13640">
    <property type="entry name" value="2OG-FeII_Oxy_3"/>
    <property type="match status" value="1"/>
</dbReference>
<evidence type="ECO:0000256" key="1">
    <source>
        <dbReference type="RuleBase" id="RU003682"/>
    </source>
</evidence>
<comment type="caution">
    <text evidence="3">The sequence shown here is derived from an EMBL/GenBank/DDBJ whole genome shotgun (WGS) entry which is preliminary data.</text>
</comment>
<keyword evidence="1" id="KW-0560">Oxidoreductase</keyword>
<reference evidence="3 4" key="1">
    <citation type="submission" date="2024-02" db="EMBL/GenBank/DDBJ databases">
        <title>De novo assembly and annotation of 12 fungi associated with fruit tree decline syndrome in Ontario, Canada.</title>
        <authorList>
            <person name="Sulman M."/>
            <person name="Ellouze W."/>
            <person name="Ilyukhin E."/>
        </authorList>
    </citation>
    <scope>NUCLEOTIDE SEQUENCE [LARGE SCALE GENOMIC DNA]</scope>
    <source>
        <strain evidence="3 4">M169</strain>
    </source>
</reference>
<comment type="similarity">
    <text evidence="1">Belongs to the iron/ascorbate-dependent oxidoreductase family.</text>
</comment>
<dbReference type="InterPro" id="IPR005123">
    <property type="entry name" value="Oxoglu/Fe-dep_dioxygenase_dom"/>
</dbReference>
<keyword evidence="1" id="KW-0408">Iron</keyword>
<evidence type="ECO:0000313" key="4">
    <source>
        <dbReference type="Proteomes" id="UP001430848"/>
    </source>
</evidence>
<name>A0ABR1NMJ2_DIAER</name>
<dbReference type="PANTHER" id="PTHR33099">
    <property type="entry name" value="FE2OG DIOXYGENASE DOMAIN-CONTAINING PROTEIN"/>
    <property type="match status" value="1"/>
</dbReference>
<dbReference type="EMBL" id="JAKNSF020000204">
    <property type="protein sequence ID" value="KAK7707276.1"/>
    <property type="molecule type" value="Genomic_DNA"/>
</dbReference>
<accession>A0ABR1NMJ2</accession>
<feature type="domain" description="Fe2OG dioxygenase" evidence="2">
    <location>
        <begin position="165"/>
        <end position="260"/>
    </location>
</feature>
<evidence type="ECO:0000313" key="3">
    <source>
        <dbReference type="EMBL" id="KAK7707276.1"/>
    </source>
</evidence>